<comment type="caution">
    <text evidence="4">The sequence shown here is derived from an EMBL/GenBank/DDBJ whole genome shotgun (WGS) entry which is preliminary data.</text>
</comment>
<evidence type="ECO:0000256" key="2">
    <source>
        <dbReference type="SAM" id="MobiDB-lite"/>
    </source>
</evidence>
<dbReference type="Proteomes" id="UP000604825">
    <property type="component" value="Unassembled WGS sequence"/>
</dbReference>
<feature type="compositionally biased region" description="Polar residues" evidence="2">
    <location>
        <begin position="457"/>
        <end position="493"/>
    </location>
</feature>
<dbReference type="AlphaFoldDB" id="A0A811PTA6"/>
<feature type="compositionally biased region" description="Gly residues" evidence="2">
    <location>
        <begin position="199"/>
        <end position="223"/>
    </location>
</feature>
<sequence length="664" mass="72626">MGDRGSGGGGEGGGRIQYPPLTSTNYTSWSIRVQAIMEDQGVWEVVEPAGESSDQGAAAVAARKAKDTKARAHLLQCLPDDLLMQVAMKKTGKEVWDSLKARFVGEERVKEARLQTLKSEFDGLRMKDDESIDSYAGKLTSMSFFDLKKIAFDEAIGRLKAFEERTKRGAGGSRSKPGQVLLTQAEWEARQKKSTREGSSGGRSHGGGCGWGRGRGGGSSGRGSHGDGGRDGAGKHDKSHIKCFKCHTYGHYANRCPGGGEKKKEEEAHHVKKVEYEPTVLLAETEEPGQLKHLLSENSQAEEVCCLNDGEQCMQEELCLNEIHLDSELLFAGADKSCGDLWYLDNGASNHMTGDHQKFRNIDTTIGGKEGSKAHRLYNPQTKKIVVSRDVIFEEAVAWNWSSEFGENSEFIVEENDENMFQPWTRGQFGGGHVDGDNHSDHHSGGADDGHQFDAPSGNNFDGVTENSSGTGENSHSGSVHSQATGATASESVETGDVPAEMDVDGTVDIDDGPMRFRNLNEVYQDSVEVELNYDSENSHKDKTVALSSCEAEFMAATAAAKQALWLRNLLGEIIVTEPRVVTLFVDNNSTIALMKNPVFHGRSKHIDVKFHFIKECVERGQINVKKVNTLDQKANALTKSMSAIKLSVMRHLLGVREIEDQQT</sequence>
<dbReference type="PROSITE" id="PS50158">
    <property type="entry name" value="ZF_CCHC"/>
    <property type="match status" value="1"/>
</dbReference>
<feature type="region of interest" description="Disordered" evidence="2">
    <location>
        <begin position="187"/>
        <end position="235"/>
    </location>
</feature>
<feature type="compositionally biased region" description="Basic and acidic residues" evidence="2">
    <location>
        <begin position="224"/>
        <end position="235"/>
    </location>
</feature>
<dbReference type="Pfam" id="PF25597">
    <property type="entry name" value="SH3_retrovirus"/>
    <property type="match status" value="1"/>
</dbReference>
<dbReference type="OrthoDB" id="696868at2759"/>
<dbReference type="Gene3D" id="4.10.60.10">
    <property type="entry name" value="Zinc finger, CCHC-type"/>
    <property type="match status" value="1"/>
</dbReference>
<dbReference type="InterPro" id="IPR057670">
    <property type="entry name" value="SH3_retrovirus"/>
</dbReference>
<evidence type="ECO:0000256" key="1">
    <source>
        <dbReference type="PROSITE-ProRule" id="PRU00047"/>
    </source>
</evidence>
<evidence type="ECO:0000313" key="4">
    <source>
        <dbReference type="EMBL" id="CAD6251093.1"/>
    </source>
</evidence>
<dbReference type="PANTHER" id="PTHR35317:SF38">
    <property type="entry name" value="RNA-DIRECTED DNA POLYMERASE"/>
    <property type="match status" value="1"/>
</dbReference>
<keyword evidence="1" id="KW-0862">Zinc</keyword>
<keyword evidence="1" id="KW-0863">Zinc-finger</keyword>
<proteinExistence type="predicted"/>
<keyword evidence="5" id="KW-1185">Reference proteome</keyword>
<reference evidence="4" key="1">
    <citation type="submission" date="2020-10" db="EMBL/GenBank/DDBJ databases">
        <authorList>
            <person name="Han B."/>
            <person name="Lu T."/>
            <person name="Zhao Q."/>
            <person name="Huang X."/>
            <person name="Zhao Y."/>
        </authorList>
    </citation>
    <scope>NUCLEOTIDE SEQUENCE</scope>
</reference>
<dbReference type="Pfam" id="PF14223">
    <property type="entry name" value="Retrotran_gag_2"/>
    <property type="match status" value="1"/>
</dbReference>
<dbReference type="EMBL" id="CAJGYO010000008">
    <property type="protein sequence ID" value="CAD6251093.1"/>
    <property type="molecule type" value="Genomic_DNA"/>
</dbReference>
<feature type="compositionally biased region" description="Basic and acidic residues" evidence="2">
    <location>
        <begin position="434"/>
        <end position="452"/>
    </location>
</feature>
<organism evidence="4 5">
    <name type="scientific">Miscanthus lutarioriparius</name>
    <dbReference type="NCBI Taxonomy" id="422564"/>
    <lineage>
        <taxon>Eukaryota</taxon>
        <taxon>Viridiplantae</taxon>
        <taxon>Streptophyta</taxon>
        <taxon>Embryophyta</taxon>
        <taxon>Tracheophyta</taxon>
        <taxon>Spermatophyta</taxon>
        <taxon>Magnoliopsida</taxon>
        <taxon>Liliopsida</taxon>
        <taxon>Poales</taxon>
        <taxon>Poaceae</taxon>
        <taxon>PACMAD clade</taxon>
        <taxon>Panicoideae</taxon>
        <taxon>Andropogonodae</taxon>
        <taxon>Andropogoneae</taxon>
        <taxon>Saccharinae</taxon>
        <taxon>Miscanthus</taxon>
    </lineage>
</organism>
<dbReference type="CDD" id="cd09272">
    <property type="entry name" value="RNase_HI_RT_Ty1"/>
    <property type="match status" value="1"/>
</dbReference>
<keyword evidence="1" id="KW-0479">Metal-binding</keyword>
<dbReference type="GO" id="GO:0008270">
    <property type="term" value="F:zinc ion binding"/>
    <property type="evidence" value="ECO:0007669"/>
    <property type="project" value="UniProtKB-KW"/>
</dbReference>
<dbReference type="SUPFAM" id="SSF57756">
    <property type="entry name" value="Retrovirus zinc finger-like domains"/>
    <property type="match status" value="1"/>
</dbReference>
<feature type="compositionally biased region" description="Basic and acidic residues" evidence="2">
    <location>
        <begin position="187"/>
        <end position="196"/>
    </location>
</feature>
<protein>
    <recommendedName>
        <fullName evidence="3">CCHC-type domain-containing protein</fullName>
    </recommendedName>
</protein>
<evidence type="ECO:0000259" key="3">
    <source>
        <dbReference type="PROSITE" id="PS50158"/>
    </source>
</evidence>
<dbReference type="InterPro" id="IPR001878">
    <property type="entry name" value="Znf_CCHC"/>
</dbReference>
<feature type="domain" description="CCHC-type" evidence="3">
    <location>
        <begin position="242"/>
        <end position="257"/>
    </location>
</feature>
<dbReference type="PANTHER" id="PTHR35317">
    <property type="entry name" value="OS04G0629600 PROTEIN"/>
    <property type="match status" value="1"/>
</dbReference>
<dbReference type="GO" id="GO:0003676">
    <property type="term" value="F:nucleic acid binding"/>
    <property type="evidence" value="ECO:0007669"/>
    <property type="project" value="InterPro"/>
</dbReference>
<accession>A0A811PTA6</accession>
<dbReference type="InterPro" id="IPR036875">
    <property type="entry name" value="Znf_CCHC_sf"/>
</dbReference>
<evidence type="ECO:0000313" key="5">
    <source>
        <dbReference type="Proteomes" id="UP000604825"/>
    </source>
</evidence>
<gene>
    <name evidence="4" type="ORF">NCGR_LOCUS34859</name>
</gene>
<name>A0A811PTA6_9POAL</name>
<feature type="region of interest" description="Disordered" evidence="2">
    <location>
        <begin position="422"/>
        <end position="502"/>
    </location>
</feature>